<organism evidence="2 3">
    <name type="scientific">Araneus ventricosus</name>
    <name type="common">Orbweaver spider</name>
    <name type="synonym">Epeira ventricosa</name>
    <dbReference type="NCBI Taxonomy" id="182803"/>
    <lineage>
        <taxon>Eukaryota</taxon>
        <taxon>Metazoa</taxon>
        <taxon>Ecdysozoa</taxon>
        <taxon>Arthropoda</taxon>
        <taxon>Chelicerata</taxon>
        <taxon>Arachnida</taxon>
        <taxon>Araneae</taxon>
        <taxon>Araneomorphae</taxon>
        <taxon>Entelegynae</taxon>
        <taxon>Araneoidea</taxon>
        <taxon>Araneidae</taxon>
        <taxon>Araneus</taxon>
    </lineage>
</organism>
<sequence>MASGRDEAEFIQMSLRKNCPLPRKISKRRRVLRRGRGWWKERNKKEWTPKDEMKPMDESGASVSSFGKPVAWVGYKSRKRRKHLRHTSHALSGESGRGKN</sequence>
<evidence type="ECO:0000313" key="2">
    <source>
        <dbReference type="EMBL" id="GBL75376.1"/>
    </source>
</evidence>
<gene>
    <name evidence="2" type="ORF">AVEN_194573_1</name>
</gene>
<proteinExistence type="predicted"/>
<name>A0A4Y2A819_ARAVE</name>
<protein>
    <submittedName>
        <fullName evidence="2">Uncharacterized protein</fullName>
    </submittedName>
</protein>
<feature type="region of interest" description="Disordered" evidence="1">
    <location>
        <begin position="76"/>
        <end position="100"/>
    </location>
</feature>
<dbReference type="Proteomes" id="UP000499080">
    <property type="component" value="Unassembled WGS sequence"/>
</dbReference>
<comment type="caution">
    <text evidence="2">The sequence shown here is derived from an EMBL/GenBank/DDBJ whole genome shotgun (WGS) entry which is preliminary data.</text>
</comment>
<feature type="compositionally biased region" description="Basic residues" evidence="1">
    <location>
        <begin position="76"/>
        <end position="88"/>
    </location>
</feature>
<evidence type="ECO:0000313" key="3">
    <source>
        <dbReference type="Proteomes" id="UP000499080"/>
    </source>
</evidence>
<reference evidence="2 3" key="1">
    <citation type="journal article" date="2019" name="Sci. Rep.">
        <title>Orb-weaving spider Araneus ventricosus genome elucidates the spidroin gene catalogue.</title>
        <authorList>
            <person name="Kono N."/>
            <person name="Nakamura H."/>
            <person name="Ohtoshi R."/>
            <person name="Moran D.A.P."/>
            <person name="Shinohara A."/>
            <person name="Yoshida Y."/>
            <person name="Fujiwara M."/>
            <person name="Mori M."/>
            <person name="Tomita M."/>
            <person name="Arakawa K."/>
        </authorList>
    </citation>
    <scope>NUCLEOTIDE SEQUENCE [LARGE SCALE GENOMIC DNA]</scope>
</reference>
<evidence type="ECO:0000256" key="1">
    <source>
        <dbReference type="SAM" id="MobiDB-lite"/>
    </source>
</evidence>
<dbReference type="EMBL" id="BGPR01000007">
    <property type="protein sequence ID" value="GBL75376.1"/>
    <property type="molecule type" value="Genomic_DNA"/>
</dbReference>
<dbReference type="AlphaFoldDB" id="A0A4Y2A819"/>
<accession>A0A4Y2A819</accession>
<keyword evidence="3" id="KW-1185">Reference proteome</keyword>